<dbReference type="SUPFAM" id="SSF103473">
    <property type="entry name" value="MFS general substrate transporter"/>
    <property type="match status" value="1"/>
</dbReference>
<name>A0ABW2KHC9_9ACTN</name>
<feature type="transmembrane region" description="Helical" evidence="1">
    <location>
        <begin position="318"/>
        <end position="338"/>
    </location>
</feature>
<organism evidence="2 3">
    <name type="scientific">Marinactinospora rubrisoli</name>
    <dbReference type="NCBI Taxonomy" id="2715399"/>
    <lineage>
        <taxon>Bacteria</taxon>
        <taxon>Bacillati</taxon>
        <taxon>Actinomycetota</taxon>
        <taxon>Actinomycetes</taxon>
        <taxon>Streptosporangiales</taxon>
        <taxon>Nocardiopsidaceae</taxon>
        <taxon>Marinactinospora</taxon>
    </lineage>
</organism>
<accession>A0ABW2KHC9</accession>
<dbReference type="Gene3D" id="1.20.1250.20">
    <property type="entry name" value="MFS general substrate transporter like domains"/>
    <property type="match status" value="1"/>
</dbReference>
<keyword evidence="1" id="KW-0472">Membrane</keyword>
<feature type="transmembrane region" description="Helical" evidence="1">
    <location>
        <begin position="64"/>
        <end position="87"/>
    </location>
</feature>
<dbReference type="Proteomes" id="UP001596540">
    <property type="component" value="Unassembled WGS sequence"/>
</dbReference>
<keyword evidence="3" id="KW-1185">Reference proteome</keyword>
<evidence type="ECO:0000313" key="2">
    <source>
        <dbReference type="EMBL" id="MFC7328530.1"/>
    </source>
</evidence>
<dbReference type="InterPro" id="IPR052524">
    <property type="entry name" value="MFS_Cyanate_Porter"/>
</dbReference>
<feature type="transmembrane region" description="Helical" evidence="1">
    <location>
        <begin position="25"/>
        <end position="44"/>
    </location>
</feature>
<gene>
    <name evidence="2" type="ORF">ACFQRF_12330</name>
</gene>
<evidence type="ECO:0000256" key="1">
    <source>
        <dbReference type="SAM" id="Phobius"/>
    </source>
</evidence>
<dbReference type="EMBL" id="JBHTBH010000005">
    <property type="protein sequence ID" value="MFC7328530.1"/>
    <property type="molecule type" value="Genomic_DNA"/>
</dbReference>
<dbReference type="CDD" id="cd17339">
    <property type="entry name" value="MFS_NIMT_CynX_like"/>
    <property type="match status" value="1"/>
</dbReference>
<dbReference type="InterPro" id="IPR036259">
    <property type="entry name" value="MFS_trans_sf"/>
</dbReference>
<dbReference type="RefSeq" id="WP_379871396.1">
    <property type="nucleotide sequence ID" value="NZ_JBHTBH010000005.1"/>
</dbReference>
<feature type="transmembrane region" description="Helical" evidence="1">
    <location>
        <begin position="380"/>
        <end position="401"/>
    </location>
</feature>
<feature type="transmembrane region" description="Helical" evidence="1">
    <location>
        <begin position="184"/>
        <end position="204"/>
    </location>
</feature>
<feature type="transmembrane region" description="Helical" evidence="1">
    <location>
        <begin position="94"/>
        <end position="112"/>
    </location>
</feature>
<feature type="transmembrane region" description="Helical" evidence="1">
    <location>
        <begin position="262"/>
        <end position="281"/>
    </location>
</feature>
<dbReference type="PANTHER" id="PTHR23523:SF2">
    <property type="entry name" value="2-NITROIMIDAZOLE TRANSPORTER"/>
    <property type="match status" value="1"/>
</dbReference>
<protein>
    <submittedName>
        <fullName evidence="2">CynX/NimT family MFS transporter</fullName>
    </submittedName>
</protein>
<feature type="transmembrane region" description="Helical" evidence="1">
    <location>
        <begin position="293"/>
        <end position="312"/>
    </location>
</feature>
<feature type="transmembrane region" description="Helical" evidence="1">
    <location>
        <begin position="358"/>
        <end position="374"/>
    </location>
</feature>
<proteinExistence type="predicted"/>
<feature type="transmembrane region" description="Helical" evidence="1">
    <location>
        <begin position="231"/>
        <end position="250"/>
    </location>
</feature>
<feature type="transmembrane region" description="Helical" evidence="1">
    <location>
        <begin position="118"/>
        <end position="137"/>
    </location>
</feature>
<keyword evidence="1" id="KW-0812">Transmembrane</keyword>
<dbReference type="Pfam" id="PF07690">
    <property type="entry name" value="MFS_1"/>
    <property type="match status" value="1"/>
</dbReference>
<comment type="caution">
    <text evidence="2">The sequence shown here is derived from an EMBL/GenBank/DDBJ whole genome shotgun (WGS) entry which is preliminary data.</text>
</comment>
<reference evidence="3" key="1">
    <citation type="journal article" date="2019" name="Int. J. Syst. Evol. Microbiol.">
        <title>The Global Catalogue of Microorganisms (GCM) 10K type strain sequencing project: providing services to taxonomists for standard genome sequencing and annotation.</title>
        <authorList>
            <consortium name="The Broad Institute Genomics Platform"/>
            <consortium name="The Broad Institute Genome Sequencing Center for Infectious Disease"/>
            <person name="Wu L."/>
            <person name="Ma J."/>
        </authorList>
    </citation>
    <scope>NUCLEOTIDE SEQUENCE [LARGE SCALE GENOMIC DNA]</scope>
    <source>
        <strain evidence="3">CGMCC 4.7382</strain>
    </source>
</reference>
<evidence type="ECO:0000313" key="3">
    <source>
        <dbReference type="Proteomes" id="UP001596540"/>
    </source>
</evidence>
<feature type="transmembrane region" description="Helical" evidence="1">
    <location>
        <begin position="149"/>
        <end position="172"/>
    </location>
</feature>
<dbReference type="InterPro" id="IPR011701">
    <property type="entry name" value="MFS"/>
</dbReference>
<sequence>MTTTETARDVRRRSRDGGQRRPRRVAWLLVAGVGLAAVNLRTAVTSLGPLLSEVTGALGMSGTLAGVLTTLPVLCFAAFGACTPALIRRFGEHHVLLAALCALTVGLGTRVLVDNAWLFLALSALALSGGAVGNVLLPTLVKQHFPSRVGVMTTLYTTTLAVGTTAAAAGTIPVYQATGGNWQAALGCYAALGVVAAVPWLAVLRHEPPRPAAGSALGIGRVLRTAMGWQSVLYFGTQSTIAYVLFGWYAELLRDNGMSAGAAGLALSYLTALAIPTSLVLPGLMARVRDHRVFVGVFYLCYLAGFTGMWVAPVEGVWVWTTLIGIGMATFPLALTFFAMRTRTAPATAAMSAVSQSLGYLMAGAGPFLFGLLHDLTGSWHAPLAMLAVMATANLAMGMLLGRDRHLEDEPALRDAGR</sequence>
<dbReference type="PANTHER" id="PTHR23523">
    <property type="match status" value="1"/>
</dbReference>
<keyword evidence="1" id="KW-1133">Transmembrane helix</keyword>